<organism evidence="1 2">
    <name type="scientific">Plectus sambesii</name>
    <dbReference type="NCBI Taxonomy" id="2011161"/>
    <lineage>
        <taxon>Eukaryota</taxon>
        <taxon>Metazoa</taxon>
        <taxon>Ecdysozoa</taxon>
        <taxon>Nematoda</taxon>
        <taxon>Chromadorea</taxon>
        <taxon>Plectida</taxon>
        <taxon>Plectina</taxon>
        <taxon>Plectoidea</taxon>
        <taxon>Plectidae</taxon>
        <taxon>Plectus</taxon>
    </lineage>
</organism>
<name>A0A914X1C7_9BILA</name>
<dbReference type="WBParaSite" id="PSAMB.scaffold594size46303.g7208.t1">
    <property type="protein sequence ID" value="PSAMB.scaffold594size46303.g7208.t1"/>
    <property type="gene ID" value="PSAMB.scaffold594size46303.g7208"/>
</dbReference>
<evidence type="ECO:0000313" key="1">
    <source>
        <dbReference type="Proteomes" id="UP000887566"/>
    </source>
</evidence>
<evidence type="ECO:0000313" key="2">
    <source>
        <dbReference type="WBParaSite" id="PSAMB.scaffold594size46303.g7208.t1"/>
    </source>
</evidence>
<accession>A0A914X1C7</accession>
<reference evidence="2" key="1">
    <citation type="submission" date="2022-11" db="UniProtKB">
        <authorList>
            <consortium name="WormBaseParasite"/>
        </authorList>
    </citation>
    <scope>IDENTIFICATION</scope>
</reference>
<sequence length="140" mass="15505">MGRPKAPSFLLASSRCRTPRAFAGRLVQPHRRRRLARCQAGGPLPGWSTESLPVCLSAADKRRPISAQRLLERRTALGEYLCLTASMAICSVCCLAPCVRDQGETRASMRRNARSTSPTRLLCRQPEATYGYVCRLLDAQ</sequence>
<proteinExistence type="predicted"/>
<protein>
    <submittedName>
        <fullName evidence="2">Uncharacterized protein</fullName>
    </submittedName>
</protein>
<dbReference type="AlphaFoldDB" id="A0A914X1C7"/>
<dbReference type="Proteomes" id="UP000887566">
    <property type="component" value="Unplaced"/>
</dbReference>
<keyword evidence="1" id="KW-1185">Reference proteome</keyword>